<dbReference type="EMBL" id="CP144693">
    <property type="protein sequence ID" value="WVZ01360.1"/>
    <property type="molecule type" value="Genomic_DNA"/>
</dbReference>
<name>A0AAQ3N2G0_VIGMU</name>
<evidence type="ECO:0000313" key="2">
    <source>
        <dbReference type="Proteomes" id="UP001374535"/>
    </source>
</evidence>
<sequence length="154" mass="17954">MLKPTEETTMSFNQPNTQKQKQLFLTTHFRSFTPQYITPHSCPRSVGPTRLSTPTINTTTFSDLISQNKTEPHYTFEFLFSFSLETLSSHGISDILLRRRARRGSFLCRRLRSRSVAGTRTRTRRRSCRIRFQLHGRDWSVGCSFNARHLQALN</sequence>
<proteinExistence type="predicted"/>
<evidence type="ECO:0000313" key="1">
    <source>
        <dbReference type="EMBL" id="WVZ01360.1"/>
    </source>
</evidence>
<protein>
    <submittedName>
        <fullName evidence="1">Uncharacterized protein</fullName>
    </submittedName>
</protein>
<dbReference type="AlphaFoldDB" id="A0AAQ3N2G0"/>
<gene>
    <name evidence="1" type="ORF">V8G54_027429</name>
</gene>
<keyword evidence="2" id="KW-1185">Reference proteome</keyword>
<accession>A0AAQ3N2G0</accession>
<reference evidence="1 2" key="1">
    <citation type="journal article" date="2023" name="Life. Sci Alliance">
        <title>Evolutionary insights into 3D genome organization and epigenetic landscape of Vigna mungo.</title>
        <authorList>
            <person name="Junaid A."/>
            <person name="Singh B."/>
            <person name="Bhatia S."/>
        </authorList>
    </citation>
    <scope>NUCLEOTIDE SEQUENCE [LARGE SCALE GENOMIC DNA]</scope>
    <source>
        <strain evidence="1">Urdbean</strain>
    </source>
</reference>
<dbReference type="Proteomes" id="UP001374535">
    <property type="component" value="Chromosome 8"/>
</dbReference>
<organism evidence="1 2">
    <name type="scientific">Vigna mungo</name>
    <name type="common">Black gram</name>
    <name type="synonym">Phaseolus mungo</name>
    <dbReference type="NCBI Taxonomy" id="3915"/>
    <lineage>
        <taxon>Eukaryota</taxon>
        <taxon>Viridiplantae</taxon>
        <taxon>Streptophyta</taxon>
        <taxon>Embryophyta</taxon>
        <taxon>Tracheophyta</taxon>
        <taxon>Spermatophyta</taxon>
        <taxon>Magnoliopsida</taxon>
        <taxon>eudicotyledons</taxon>
        <taxon>Gunneridae</taxon>
        <taxon>Pentapetalae</taxon>
        <taxon>rosids</taxon>
        <taxon>fabids</taxon>
        <taxon>Fabales</taxon>
        <taxon>Fabaceae</taxon>
        <taxon>Papilionoideae</taxon>
        <taxon>50 kb inversion clade</taxon>
        <taxon>NPAAA clade</taxon>
        <taxon>indigoferoid/millettioid clade</taxon>
        <taxon>Phaseoleae</taxon>
        <taxon>Vigna</taxon>
    </lineage>
</organism>